<dbReference type="InterPro" id="IPR001841">
    <property type="entry name" value="Znf_RING"/>
</dbReference>
<dbReference type="Pfam" id="PF01485">
    <property type="entry name" value="IBR"/>
    <property type="match status" value="1"/>
</dbReference>
<evidence type="ECO:0000256" key="7">
    <source>
        <dbReference type="ARBA" id="ARBA00022833"/>
    </source>
</evidence>
<keyword evidence="6" id="KW-0833">Ubl conjugation pathway</keyword>
<keyword evidence="3" id="KW-0479">Metal-binding</keyword>
<evidence type="ECO:0000256" key="8">
    <source>
        <dbReference type="PROSITE-ProRule" id="PRU00175"/>
    </source>
</evidence>
<keyword evidence="4" id="KW-0677">Repeat</keyword>
<dbReference type="Gene3D" id="3.30.40.10">
    <property type="entry name" value="Zinc/RING finger domain, C3HC4 (zinc finger)"/>
    <property type="match status" value="1"/>
</dbReference>
<evidence type="ECO:0000256" key="6">
    <source>
        <dbReference type="ARBA" id="ARBA00022786"/>
    </source>
</evidence>
<feature type="domain" description="RING-type" evidence="9">
    <location>
        <begin position="6"/>
        <end position="60"/>
    </location>
</feature>
<dbReference type="GO" id="GO:0008270">
    <property type="term" value="F:zinc ion binding"/>
    <property type="evidence" value="ECO:0007669"/>
    <property type="project" value="UniProtKB-KW"/>
</dbReference>
<keyword evidence="7" id="KW-0862">Zinc</keyword>
<dbReference type="InterPro" id="IPR051628">
    <property type="entry name" value="LUBAC_E3_Ligases"/>
</dbReference>
<dbReference type="PROSITE" id="PS51873">
    <property type="entry name" value="TRIAD"/>
    <property type="match status" value="1"/>
</dbReference>
<keyword evidence="12" id="KW-1185">Reference proteome</keyword>
<feature type="non-terminal residue" evidence="11">
    <location>
        <position position="1"/>
    </location>
</feature>
<protein>
    <recommendedName>
        <fullName evidence="13">RING-type domain-containing protein</fullName>
    </recommendedName>
</protein>
<reference evidence="11" key="1">
    <citation type="journal article" date="2020" name="Stud. Mycol.">
        <title>101 Dothideomycetes genomes: a test case for predicting lifestyles and emergence of pathogens.</title>
        <authorList>
            <person name="Haridas S."/>
            <person name="Albert R."/>
            <person name="Binder M."/>
            <person name="Bloem J."/>
            <person name="Labutti K."/>
            <person name="Salamov A."/>
            <person name="Andreopoulos B."/>
            <person name="Baker S."/>
            <person name="Barry K."/>
            <person name="Bills G."/>
            <person name="Bluhm B."/>
            <person name="Cannon C."/>
            <person name="Castanera R."/>
            <person name="Culley D."/>
            <person name="Daum C."/>
            <person name="Ezra D."/>
            <person name="Gonzalez J."/>
            <person name="Henrissat B."/>
            <person name="Kuo A."/>
            <person name="Liang C."/>
            <person name="Lipzen A."/>
            <person name="Lutzoni F."/>
            <person name="Magnuson J."/>
            <person name="Mondo S."/>
            <person name="Nolan M."/>
            <person name="Ohm R."/>
            <person name="Pangilinan J."/>
            <person name="Park H.-J."/>
            <person name="Ramirez L."/>
            <person name="Alfaro M."/>
            <person name="Sun H."/>
            <person name="Tritt A."/>
            <person name="Yoshinaga Y."/>
            <person name="Zwiers L.-H."/>
            <person name="Turgeon B."/>
            <person name="Goodwin S."/>
            <person name="Spatafora J."/>
            <person name="Crous P."/>
            <person name="Grigoriev I."/>
        </authorList>
    </citation>
    <scope>NUCLEOTIDE SEQUENCE</scope>
    <source>
        <strain evidence="11">CBS 627.86</strain>
    </source>
</reference>
<sequence>KELKDCIICAESRSIRRFSEHTPTSQCSHEINTCRRCLRTWIESEWKAKMWDQLKCPECKAQMQFADVKAAAPSHILKRYERLSSRAAMEAIPGFRWCIAKGCKSGQVHDEGYLTPRFRCVACKASHCVVHEVKWHKGETCAEYDYRTDQSLKKAENEASKKLIQQMAKKCPGCKWNIEKHDGCDHMTCSKCRHQFCWICLAPY</sequence>
<dbReference type="CDD" id="cd20335">
    <property type="entry name" value="BRcat_RBR"/>
    <property type="match status" value="1"/>
</dbReference>
<evidence type="ECO:0000313" key="12">
    <source>
        <dbReference type="Proteomes" id="UP000799770"/>
    </source>
</evidence>
<gene>
    <name evidence="11" type="ORF">BDV96DRAFT_472576</name>
</gene>
<evidence type="ECO:0000256" key="4">
    <source>
        <dbReference type="ARBA" id="ARBA00022737"/>
    </source>
</evidence>
<evidence type="ECO:0000259" key="9">
    <source>
        <dbReference type="PROSITE" id="PS50089"/>
    </source>
</evidence>
<keyword evidence="5 8" id="KW-0863">Zinc-finger</keyword>
<evidence type="ECO:0000259" key="10">
    <source>
        <dbReference type="PROSITE" id="PS51873"/>
    </source>
</evidence>
<dbReference type="Gene3D" id="1.20.120.1750">
    <property type="match status" value="1"/>
</dbReference>
<dbReference type="Proteomes" id="UP000799770">
    <property type="component" value="Unassembled WGS sequence"/>
</dbReference>
<dbReference type="OrthoDB" id="1431934at2759"/>
<dbReference type="SMART" id="SM00647">
    <property type="entry name" value="IBR"/>
    <property type="match status" value="2"/>
</dbReference>
<evidence type="ECO:0000313" key="11">
    <source>
        <dbReference type="EMBL" id="KAF2109151.1"/>
    </source>
</evidence>
<keyword evidence="2" id="KW-0808">Transferase</keyword>
<proteinExistence type="predicted"/>
<feature type="domain" description="RING-type" evidence="10">
    <location>
        <begin position="2"/>
        <end position="204"/>
    </location>
</feature>
<dbReference type="SUPFAM" id="SSF57850">
    <property type="entry name" value="RING/U-box"/>
    <property type="match status" value="3"/>
</dbReference>
<dbReference type="AlphaFoldDB" id="A0A6A5YSL8"/>
<evidence type="ECO:0000256" key="1">
    <source>
        <dbReference type="ARBA" id="ARBA00004906"/>
    </source>
</evidence>
<name>A0A6A5YSL8_9PLEO</name>
<evidence type="ECO:0000256" key="2">
    <source>
        <dbReference type="ARBA" id="ARBA00022679"/>
    </source>
</evidence>
<dbReference type="InterPro" id="IPR013083">
    <property type="entry name" value="Znf_RING/FYVE/PHD"/>
</dbReference>
<evidence type="ECO:0000256" key="5">
    <source>
        <dbReference type="ARBA" id="ARBA00022771"/>
    </source>
</evidence>
<evidence type="ECO:0008006" key="13">
    <source>
        <dbReference type="Google" id="ProtNLM"/>
    </source>
</evidence>
<feature type="non-terminal residue" evidence="11">
    <location>
        <position position="204"/>
    </location>
</feature>
<dbReference type="PROSITE" id="PS50089">
    <property type="entry name" value="ZF_RING_2"/>
    <property type="match status" value="1"/>
</dbReference>
<dbReference type="InterPro" id="IPR002867">
    <property type="entry name" value="IBR_dom"/>
</dbReference>
<dbReference type="GO" id="GO:0016740">
    <property type="term" value="F:transferase activity"/>
    <property type="evidence" value="ECO:0007669"/>
    <property type="project" value="UniProtKB-KW"/>
</dbReference>
<dbReference type="InterPro" id="IPR044066">
    <property type="entry name" value="TRIAD_supradom"/>
</dbReference>
<evidence type="ECO:0000256" key="3">
    <source>
        <dbReference type="ARBA" id="ARBA00022723"/>
    </source>
</evidence>
<dbReference type="Pfam" id="PF22191">
    <property type="entry name" value="IBR_1"/>
    <property type="match status" value="1"/>
</dbReference>
<comment type="pathway">
    <text evidence="1">Protein modification; protein ubiquitination.</text>
</comment>
<dbReference type="PANTHER" id="PTHR22770">
    <property type="entry name" value="UBIQUITIN CONJUGATING ENZYME 7 INTERACTING PROTEIN-RELATED"/>
    <property type="match status" value="1"/>
</dbReference>
<organism evidence="11 12">
    <name type="scientific">Lophiotrema nucula</name>
    <dbReference type="NCBI Taxonomy" id="690887"/>
    <lineage>
        <taxon>Eukaryota</taxon>
        <taxon>Fungi</taxon>
        <taxon>Dikarya</taxon>
        <taxon>Ascomycota</taxon>
        <taxon>Pezizomycotina</taxon>
        <taxon>Dothideomycetes</taxon>
        <taxon>Pleosporomycetidae</taxon>
        <taxon>Pleosporales</taxon>
        <taxon>Lophiotremataceae</taxon>
        <taxon>Lophiotrema</taxon>
    </lineage>
</organism>
<accession>A0A6A5YSL8</accession>
<dbReference type="EMBL" id="ML977343">
    <property type="protein sequence ID" value="KAF2109151.1"/>
    <property type="molecule type" value="Genomic_DNA"/>
</dbReference>